<sequence length="113" mass="13107">MIKCKAFKSKTPSGISSNRHTLLFAYAKNPCTRFPLSSVLMYHALVHEMDLGYFSFHSNERDKNKKCKCVRLSPSANIWSCSAVPGLVRTLFVWLGEYKDLKKMVCYIFWFKI</sequence>
<dbReference type="EMBL" id="BPLQ01007034">
    <property type="protein sequence ID" value="GIY27226.1"/>
    <property type="molecule type" value="Genomic_DNA"/>
</dbReference>
<name>A0AAV4S217_9ARAC</name>
<reference evidence="1 2" key="1">
    <citation type="submission" date="2021-06" db="EMBL/GenBank/DDBJ databases">
        <title>Caerostris darwini draft genome.</title>
        <authorList>
            <person name="Kono N."/>
            <person name="Arakawa K."/>
        </authorList>
    </citation>
    <scope>NUCLEOTIDE SEQUENCE [LARGE SCALE GENOMIC DNA]</scope>
</reference>
<evidence type="ECO:0000313" key="2">
    <source>
        <dbReference type="Proteomes" id="UP001054837"/>
    </source>
</evidence>
<accession>A0AAV4S217</accession>
<comment type="caution">
    <text evidence="1">The sequence shown here is derived from an EMBL/GenBank/DDBJ whole genome shotgun (WGS) entry which is preliminary data.</text>
</comment>
<gene>
    <name evidence="1" type="ORF">CDAR_54691</name>
</gene>
<dbReference type="AlphaFoldDB" id="A0AAV4S217"/>
<proteinExistence type="predicted"/>
<protein>
    <recommendedName>
        <fullName evidence="3">LAGLIDADG homing endonuclease</fullName>
    </recommendedName>
</protein>
<evidence type="ECO:0000313" key="1">
    <source>
        <dbReference type="EMBL" id="GIY27226.1"/>
    </source>
</evidence>
<organism evidence="1 2">
    <name type="scientific">Caerostris darwini</name>
    <dbReference type="NCBI Taxonomy" id="1538125"/>
    <lineage>
        <taxon>Eukaryota</taxon>
        <taxon>Metazoa</taxon>
        <taxon>Ecdysozoa</taxon>
        <taxon>Arthropoda</taxon>
        <taxon>Chelicerata</taxon>
        <taxon>Arachnida</taxon>
        <taxon>Araneae</taxon>
        <taxon>Araneomorphae</taxon>
        <taxon>Entelegynae</taxon>
        <taxon>Araneoidea</taxon>
        <taxon>Araneidae</taxon>
        <taxon>Caerostris</taxon>
    </lineage>
</organism>
<dbReference type="Proteomes" id="UP001054837">
    <property type="component" value="Unassembled WGS sequence"/>
</dbReference>
<evidence type="ECO:0008006" key="3">
    <source>
        <dbReference type="Google" id="ProtNLM"/>
    </source>
</evidence>
<keyword evidence="2" id="KW-1185">Reference proteome</keyword>